<keyword evidence="5 8" id="KW-0067">ATP-binding</keyword>
<dbReference type="Pfam" id="PF08299">
    <property type="entry name" value="Bac_DnaA_C"/>
    <property type="match status" value="1"/>
</dbReference>
<dbReference type="GO" id="GO:0003688">
    <property type="term" value="F:DNA replication origin binding"/>
    <property type="evidence" value="ECO:0007669"/>
    <property type="project" value="UniProtKB-UniRule"/>
</dbReference>
<feature type="binding site" evidence="8">
    <location>
        <position position="164"/>
    </location>
    <ligand>
        <name>ATP</name>
        <dbReference type="ChEBI" id="CHEBI:30616"/>
    </ligand>
</feature>
<dbReference type="SUPFAM" id="SSF48295">
    <property type="entry name" value="TrpR-like"/>
    <property type="match status" value="1"/>
</dbReference>
<dbReference type="InterPro" id="IPR013159">
    <property type="entry name" value="DnaA_C"/>
</dbReference>
<reference evidence="14" key="1">
    <citation type="journal article" date="2020" name="mSystems">
        <title>Genome- and Community-Level Interaction Insights into Carbon Utilization and Element Cycling Functions of Hydrothermarchaeota in Hydrothermal Sediment.</title>
        <authorList>
            <person name="Zhou Z."/>
            <person name="Liu Y."/>
            <person name="Xu W."/>
            <person name="Pan J."/>
            <person name="Luo Z.H."/>
            <person name="Li M."/>
        </authorList>
    </citation>
    <scope>NUCLEOTIDE SEQUENCE [LARGE SCALE GENOMIC DNA]</scope>
    <source>
        <strain evidence="14">SpSt-966</strain>
    </source>
</reference>
<gene>
    <name evidence="8 14" type="primary">dnaA</name>
    <name evidence="14" type="ORF">ENX73_00125</name>
</gene>
<dbReference type="AlphaFoldDB" id="A0A7V3RD65"/>
<dbReference type="InterPro" id="IPR018312">
    <property type="entry name" value="Chromosome_initiator_DnaA_CS"/>
</dbReference>
<proteinExistence type="inferred from homology"/>
<keyword evidence="3 8" id="KW-0235">DNA replication</keyword>
<dbReference type="Gene3D" id="1.10.1750.10">
    <property type="match status" value="1"/>
</dbReference>
<comment type="subunit">
    <text evidence="8">Oligomerizes as a right-handed, spiral filament on DNA at oriC.</text>
</comment>
<accession>A0A7V3RD65</accession>
<dbReference type="InterPro" id="IPR010921">
    <property type="entry name" value="Trp_repressor/repl_initiator"/>
</dbReference>
<dbReference type="HAMAP" id="MF_00377">
    <property type="entry name" value="DnaA_bact"/>
    <property type="match status" value="1"/>
</dbReference>
<dbReference type="GO" id="GO:0005737">
    <property type="term" value="C:cytoplasm"/>
    <property type="evidence" value="ECO:0007669"/>
    <property type="project" value="UniProtKB-SubCell"/>
</dbReference>
<dbReference type="InterPro" id="IPR020591">
    <property type="entry name" value="Chromosome_initiator_DnaA-like"/>
</dbReference>
<feature type="domain" description="AAA+ ATPase" evidence="12">
    <location>
        <begin position="150"/>
        <end position="279"/>
    </location>
</feature>
<evidence type="ECO:0000256" key="5">
    <source>
        <dbReference type="ARBA" id="ARBA00022840"/>
    </source>
</evidence>
<dbReference type="InterPro" id="IPR038454">
    <property type="entry name" value="DnaA_N_sf"/>
</dbReference>
<dbReference type="PRINTS" id="PR00051">
    <property type="entry name" value="DNAA"/>
</dbReference>
<dbReference type="GO" id="GO:0006270">
    <property type="term" value="P:DNA replication initiation"/>
    <property type="evidence" value="ECO:0007669"/>
    <property type="project" value="UniProtKB-UniRule"/>
</dbReference>
<dbReference type="PANTHER" id="PTHR30050">
    <property type="entry name" value="CHROMOSOMAL REPLICATION INITIATOR PROTEIN DNAA"/>
    <property type="match status" value="1"/>
</dbReference>
<evidence type="ECO:0000256" key="11">
    <source>
        <dbReference type="RuleBase" id="RU004227"/>
    </source>
</evidence>
<dbReference type="NCBIfam" id="TIGR00362">
    <property type="entry name" value="DnaA"/>
    <property type="match status" value="1"/>
</dbReference>
<keyword evidence="4 8" id="KW-0547">Nucleotide-binding</keyword>
<feature type="domain" description="Chromosomal replication initiator DnaA C-terminal" evidence="13">
    <location>
        <begin position="364"/>
        <end position="432"/>
    </location>
</feature>
<name>A0A7V3RD65_9BACT</name>
<dbReference type="Gene3D" id="3.40.50.300">
    <property type="entry name" value="P-loop containing nucleotide triphosphate hydrolases"/>
    <property type="match status" value="1"/>
</dbReference>
<evidence type="ECO:0000259" key="12">
    <source>
        <dbReference type="SMART" id="SM00382"/>
    </source>
</evidence>
<dbReference type="CDD" id="cd00009">
    <property type="entry name" value="AAA"/>
    <property type="match status" value="1"/>
</dbReference>
<dbReference type="CDD" id="cd06571">
    <property type="entry name" value="Bac_DnaA_C"/>
    <property type="match status" value="1"/>
</dbReference>
<evidence type="ECO:0000256" key="8">
    <source>
        <dbReference type="HAMAP-Rule" id="MF_00377"/>
    </source>
</evidence>
<evidence type="ECO:0000259" key="13">
    <source>
        <dbReference type="SMART" id="SM00760"/>
    </source>
</evidence>
<dbReference type="GO" id="GO:0008289">
    <property type="term" value="F:lipid binding"/>
    <property type="evidence" value="ECO:0007669"/>
    <property type="project" value="UniProtKB-KW"/>
</dbReference>
<evidence type="ECO:0000256" key="9">
    <source>
        <dbReference type="NCBIfam" id="TIGR00362"/>
    </source>
</evidence>
<comment type="subcellular location">
    <subcellularLocation>
        <location evidence="8">Cytoplasm</location>
    </subcellularLocation>
</comment>
<evidence type="ECO:0000256" key="10">
    <source>
        <dbReference type="RuleBase" id="RU000577"/>
    </source>
</evidence>
<feature type="binding site" evidence="8">
    <location>
        <position position="161"/>
    </location>
    <ligand>
        <name>ATP</name>
        <dbReference type="ChEBI" id="CHEBI:30616"/>
    </ligand>
</feature>
<dbReference type="SUPFAM" id="SSF52540">
    <property type="entry name" value="P-loop containing nucleoside triphosphate hydrolases"/>
    <property type="match status" value="1"/>
</dbReference>
<dbReference type="SMART" id="SM00382">
    <property type="entry name" value="AAA"/>
    <property type="match status" value="1"/>
</dbReference>
<dbReference type="Pfam" id="PF00308">
    <property type="entry name" value="Bac_DnaA"/>
    <property type="match status" value="1"/>
</dbReference>
<dbReference type="EMBL" id="DTPE01000005">
    <property type="protein sequence ID" value="HGE74518.1"/>
    <property type="molecule type" value="Genomic_DNA"/>
</dbReference>
<evidence type="ECO:0000256" key="4">
    <source>
        <dbReference type="ARBA" id="ARBA00022741"/>
    </source>
</evidence>
<comment type="function">
    <text evidence="8 10">Plays an essential role in the initiation and regulation of chromosomal replication. ATP-DnaA binds to the origin of replication (oriC) to initiate formation of the DNA replication initiation complex once per cell cycle. Binds the DnaA box (a 9 base pair repeat at the origin) and separates the double-stranded (ds)DNA. Forms a right-handed helical filament on oriC DNA; dsDNA binds to the exterior of the filament while single-stranded (ss)DNA is stabiized in the filament's interior. The ATP-DnaA-oriC complex binds and stabilizes one strand of the AT-rich DNA unwinding element (DUE), permitting loading of DNA polymerase. After initiation quickly degrades to an ADP-DnaA complex that is not apt for DNA replication. Binds acidic phospholipids.</text>
</comment>
<dbReference type="InterPro" id="IPR001957">
    <property type="entry name" value="Chromosome_initiator_DnaA"/>
</dbReference>
<evidence type="ECO:0000313" key="14">
    <source>
        <dbReference type="EMBL" id="HGE74518.1"/>
    </source>
</evidence>
<evidence type="ECO:0000256" key="7">
    <source>
        <dbReference type="ARBA" id="ARBA00023125"/>
    </source>
</evidence>
<comment type="domain">
    <text evidence="8">Domain I is involved in oligomerization and binding regulators, domain II is flexibile and of varying length in different bacteria, domain III forms the AAA+ region, while domain IV binds dsDNA.</text>
</comment>
<evidence type="ECO:0000256" key="6">
    <source>
        <dbReference type="ARBA" id="ARBA00023121"/>
    </source>
</evidence>
<sequence>MKYEFNFSNRGPVVDVKEQLIESLKSKISRKIWELWFETFKVESVSDDLIIFTVGNLFIKDWINERYAKQFKEIVKEVTGKDISYTIKDEVIQESCTPKSALNESTPLVRKRPVLLSEFNKEYTFENFVVGLFNEESYDGAIEIAKNPGKMNPFFLYGGVGLGKTHLLHAMGNYMLESNPDLHVMYMTAEKFTNDLVISIKNGTSNDFRKNIREKLDVLMIDDIQFLAGKDGIQSELFHTLNYFIDGQKQIILCSDRTPTQLSEFQPRLISRLQMGLMVKVNSPDNETKMEIARAFAKKNRIDLNEEMIRQIVRASDNIRTMKGIINKIAFKNAKNSVDESTVSRIVNEISGIQIRKVEDKAVEKEVFFQSLASVFDLRPAEIDAKLRTAKLSNARQVGMFFARKYMGKTFAEIGEWFGRDHSSVVYACKKVEESVRVGNAIVKKEIVQLQELLHIQNGESAG</sequence>
<feature type="binding site" evidence="8">
    <location>
        <position position="165"/>
    </location>
    <ligand>
        <name>ATP</name>
        <dbReference type="ChEBI" id="CHEBI:30616"/>
    </ligand>
</feature>
<feature type="binding site" evidence="8">
    <location>
        <position position="163"/>
    </location>
    <ligand>
        <name>ATP</name>
        <dbReference type="ChEBI" id="CHEBI:30616"/>
    </ligand>
</feature>
<keyword evidence="6 8" id="KW-0446">Lipid-binding</keyword>
<feature type="region of interest" description="Domain I, interacts with DnaA modulators" evidence="8">
    <location>
        <begin position="1"/>
        <end position="95"/>
    </location>
</feature>
<keyword evidence="2 8" id="KW-0963">Cytoplasm</keyword>
<feature type="region of interest" description="Domain IV, binds dsDNA" evidence="8">
    <location>
        <begin position="334"/>
        <end position="463"/>
    </location>
</feature>
<evidence type="ECO:0000256" key="1">
    <source>
        <dbReference type="ARBA" id="ARBA00006583"/>
    </source>
</evidence>
<dbReference type="SMART" id="SM00760">
    <property type="entry name" value="Bac_DnaA_C"/>
    <property type="match status" value="1"/>
</dbReference>
<dbReference type="InterPro" id="IPR003593">
    <property type="entry name" value="AAA+_ATPase"/>
</dbReference>
<evidence type="ECO:0000256" key="2">
    <source>
        <dbReference type="ARBA" id="ARBA00022490"/>
    </source>
</evidence>
<comment type="caution">
    <text evidence="8">Lacks conserved residue(s) required for the propagation of feature annotation.</text>
</comment>
<evidence type="ECO:0000256" key="3">
    <source>
        <dbReference type="ARBA" id="ARBA00022705"/>
    </source>
</evidence>
<dbReference type="InterPro" id="IPR027417">
    <property type="entry name" value="P-loop_NTPase"/>
</dbReference>
<dbReference type="PROSITE" id="PS01008">
    <property type="entry name" value="DNAA"/>
    <property type="match status" value="1"/>
</dbReference>
<dbReference type="GO" id="GO:0005886">
    <property type="term" value="C:plasma membrane"/>
    <property type="evidence" value="ECO:0007669"/>
    <property type="project" value="TreeGrafter"/>
</dbReference>
<protein>
    <recommendedName>
        <fullName evidence="8 9">Chromosomal replication initiator protein DnaA</fullName>
    </recommendedName>
</protein>
<dbReference type="Pfam" id="PF11638">
    <property type="entry name" value="DnaA_N"/>
    <property type="match status" value="1"/>
</dbReference>
<dbReference type="PANTHER" id="PTHR30050:SF2">
    <property type="entry name" value="CHROMOSOMAL REPLICATION INITIATOR PROTEIN DNAA"/>
    <property type="match status" value="1"/>
</dbReference>
<dbReference type="GO" id="GO:0005524">
    <property type="term" value="F:ATP binding"/>
    <property type="evidence" value="ECO:0007669"/>
    <property type="project" value="UniProtKB-UniRule"/>
</dbReference>
<dbReference type="InterPro" id="IPR024633">
    <property type="entry name" value="DnaA_N_dom"/>
</dbReference>
<dbReference type="GO" id="GO:0006275">
    <property type="term" value="P:regulation of DNA replication"/>
    <property type="evidence" value="ECO:0007669"/>
    <property type="project" value="UniProtKB-UniRule"/>
</dbReference>
<comment type="similarity">
    <text evidence="1 8 11">Belongs to the DnaA family.</text>
</comment>
<organism evidence="14">
    <name type="scientific">Mesoaciditoga lauensis</name>
    <dbReference type="NCBI Taxonomy" id="1495039"/>
    <lineage>
        <taxon>Bacteria</taxon>
        <taxon>Thermotogati</taxon>
        <taxon>Thermotogota</taxon>
        <taxon>Thermotogae</taxon>
        <taxon>Mesoaciditogales</taxon>
        <taxon>Mesoaciditogaceae</taxon>
        <taxon>Mesoaciditoga</taxon>
    </lineage>
</organism>
<comment type="caution">
    <text evidence="14">The sequence shown here is derived from an EMBL/GenBank/DDBJ whole genome shotgun (WGS) entry which is preliminary data.</text>
</comment>
<dbReference type="InterPro" id="IPR013317">
    <property type="entry name" value="DnaA_dom"/>
</dbReference>
<keyword evidence="7 8" id="KW-0238">DNA-binding</keyword>
<dbReference type="Gene3D" id="3.30.300.180">
    <property type="match status" value="1"/>
</dbReference>